<evidence type="ECO:0000313" key="2">
    <source>
        <dbReference type="EMBL" id="MEQ2565913.1"/>
    </source>
</evidence>
<feature type="transmembrane region" description="Helical" evidence="1">
    <location>
        <begin position="72"/>
        <end position="95"/>
    </location>
</feature>
<keyword evidence="3" id="KW-1185">Reference proteome</keyword>
<proteinExistence type="predicted"/>
<evidence type="ECO:0000256" key="1">
    <source>
        <dbReference type="SAM" id="Phobius"/>
    </source>
</evidence>
<comment type="caution">
    <text evidence="2">The sequence shown here is derived from an EMBL/GenBank/DDBJ whole genome shotgun (WGS) entry which is preliminary data.</text>
</comment>
<keyword evidence="1" id="KW-1133">Transmembrane helix</keyword>
<reference evidence="2 3" key="1">
    <citation type="submission" date="2024-03" db="EMBL/GenBank/DDBJ databases">
        <title>Human intestinal bacterial collection.</title>
        <authorList>
            <person name="Pauvert C."/>
            <person name="Hitch T.C.A."/>
            <person name="Clavel T."/>
        </authorList>
    </citation>
    <scope>NUCLEOTIDE SEQUENCE [LARGE SCALE GENOMIC DNA]</scope>
    <source>
        <strain evidence="2 3">CLA-AP-H18</strain>
    </source>
</reference>
<sequence length="97" mass="10681">MIESSEQRSTNSFLFNLAIEVLLFTIFGMLLITYMVIGFYIIFGIGCGIAFGNTMTIVNLRFPVQQKAYGNISFNTLMQFAVAVGTSVCAALVLLSY</sequence>
<protein>
    <recommendedName>
        <fullName evidence="4">Major facilitator superfamily (MFS) profile domain-containing protein</fullName>
    </recommendedName>
</protein>
<organism evidence="2 3">
    <name type="scientific">Ruminococcoides intestinihominis</name>
    <dbReference type="NCBI Taxonomy" id="3133161"/>
    <lineage>
        <taxon>Bacteria</taxon>
        <taxon>Bacillati</taxon>
        <taxon>Bacillota</taxon>
        <taxon>Clostridia</taxon>
        <taxon>Eubacteriales</taxon>
        <taxon>Oscillospiraceae</taxon>
        <taxon>Ruminococcoides</taxon>
    </lineage>
</organism>
<keyword evidence="1" id="KW-0472">Membrane</keyword>
<name>A0ABV1HVC9_9FIRM</name>
<dbReference type="Proteomes" id="UP001478133">
    <property type="component" value="Unassembled WGS sequence"/>
</dbReference>
<feature type="transmembrane region" description="Helical" evidence="1">
    <location>
        <begin position="12"/>
        <end position="32"/>
    </location>
</feature>
<dbReference type="RefSeq" id="WP_368001505.1">
    <property type="nucleotide sequence ID" value="NZ_JBBMFI010000022.1"/>
</dbReference>
<feature type="transmembrane region" description="Helical" evidence="1">
    <location>
        <begin position="38"/>
        <end position="60"/>
    </location>
</feature>
<accession>A0ABV1HVC9</accession>
<dbReference type="EMBL" id="JBBMFI010000022">
    <property type="protein sequence ID" value="MEQ2565913.1"/>
    <property type="molecule type" value="Genomic_DNA"/>
</dbReference>
<evidence type="ECO:0008006" key="4">
    <source>
        <dbReference type="Google" id="ProtNLM"/>
    </source>
</evidence>
<gene>
    <name evidence="2" type="ORF">ABFO16_06640</name>
</gene>
<evidence type="ECO:0000313" key="3">
    <source>
        <dbReference type="Proteomes" id="UP001478133"/>
    </source>
</evidence>
<keyword evidence="1" id="KW-0812">Transmembrane</keyword>